<dbReference type="OrthoDB" id="8523at2157"/>
<dbReference type="InterPro" id="IPR029151">
    <property type="entry name" value="Sensor-like_sf"/>
</dbReference>
<evidence type="ECO:0000256" key="5">
    <source>
        <dbReference type="ARBA" id="ARBA00023136"/>
    </source>
</evidence>
<organism evidence="13 14">
    <name type="scientific">Methanococcus vannielii (strain ATCC 35089 / DSM 1224 / JCM 13029 / OCM 148 / SB)</name>
    <dbReference type="NCBI Taxonomy" id="406327"/>
    <lineage>
        <taxon>Archaea</taxon>
        <taxon>Methanobacteriati</taxon>
        <taxon>Methanobacteriota</taxon>
        <taxon>Methanomada group</taxon>
        <taxon>Methanococci</taxon>
        <taxon>Methanococcales</taxon>
        <taxon>Methanococcaceae</taxon>
        <taxon>Methanococcus</taxon>
    </lineage>
</organism>
<dbReference type="HOGENOM" id="CLU_000445_107_19_2"/>
<dbReference type="Gene3D" id="1.10.287.950">
    <property type="entry name" value="Methyl-accepting chemotaxis protein"/>
    <property type="match status" value="1"/>
</dbReference>
<dbReference type="PANTHER" id="PTHR32089">
    <property type="entry name" value="METHYL-ACCEPTING CHEMOTAXIS PROTEIN MCPB"/>
    <property type="match status" value="1"/>
</dbReference>
<evidence type="ECO:0000256" key="2">
    <source>
        <dbReference type="ARBA" id="ARBA00022475"/>
    </source>
</evidence>
<evidence type="ECO:0000259" key="12">
    <source>
        <dbReference type="PROSITE" id="PS50885"/>
    </source>
</evidence>
<dbReference type="SMART" id="SM00283">
    <property type="entry name" value="MA"/>
    <property type="match status" value="1"/>
</dbReference>
<evidence type="ECO:0000313" key="13">
    <source>
        <dbReference type="EMBL" id="ABR55298.1"/>
    </source>
</evidence>
<keyword evidence="6 8" id="KW-0807">Transducer</keyword>
<dbReference type="InterPro" id="IPR003660">
    <property type="entry name" value="HAMP_dom"/>
</dbReference>
<protein>
    <submittedName>
        <fullName evidence="13">Methyl-accepting chemotaxis sensory transducer</fullName>
    </submittedName>
</protein>
<evidence type="ECO:0000256" key="1">
    <source>
        <dbReference type="ARBA" id="ARBA00004651"/>
    </source>
</evidence>
<dbReference type="PANTHER" id="PTHR32089:SF112">
    <property type="entry name" value="LYSOZYME-LIKE PROTEIN-RELATED"/>
    <property type="match status" value="1"/>
</dbReference>
<accession>A6US26</accession>
<dbReference type="GO" id="GO:0007165">
    <property type="term" value="P:signal transduction"/>
    <property type="evidence" value="ECO:0007669"/>
    <property type="project" value="UniProtKB-KW"/>
</dbReference>
<dbReference type="InterPro" id="IPR004089">
    <property type="entry name" value="MCPsignal_dom"/>
</dbReference>
<dbReference type="RefSeq" id="WP_012066212.1">
    <property type="nucleotide sequence ID" value="NC_009634.1"/>
</dbReference>
<evidence type="ECO:0000256" key="8">
    <source>
        <dbReference type="PROSITE-ProRule" id="PRU00284"/>
    </source>
</evidence>
<dbReference type="Pfam" id="PF00672">
    <property type="entry name" value="HAMP"/>
    <property type="match status" value="1"/>
</dbReference>
<comment type="similarity">
    <text evidence="7">Belongs to the methyl-accepting chemotaxis (MCP) protein family.</text>
</comment>
<reference evidence="13" key="1">
    <citation type="submission" date="2007-06" db="EMBL/GenBank/DDBJ databases">
        <title>Complete sequence of Methanococcus vannielii SB.</title>
        <authorList>
            <consortium name="US DOE Joint Genome Institute"/>
            <person name="Copeland A."/>
            <person name="Lucas S."/>
            <person name="Lapidus A."/>
            <person name="Barry K."/>
            <person name="Glavina del Rio T."/>
            <person name="Dalin E."/>
            <person name="Tice H."/>
            <person name="Pitluck S."/>
            <person name="Chain P."/>
            <person name="Malfatti S."/>
            <person name="Shin M."/>
            <person name="Vergez L."/>
            <person name="Schmutz J."/>
            <person name="Larimer F."/>
            <person name="Land M."/>
            <person name="Hauser L."/>
            <person name="Kyrpides N."/>
            <person name="Anderson I."/>
            <person name="Sieprawska-Lupa M."/>
            <person name="Whitman W.B."/>
            <person name="Richardson P."/>
        </authorList>
    </citation>
    <scope>NUCLEOTIDE SEQUENCE [LARGE SCALE GENOMIC DNA]</scope>
    <source>
        <strain evidence="13">SB</strain>
    </source>
</reference>
<dbReference type="SMART" id="SM00304">
    <property type="entry name" value="HAMP"/>
    <property type="match status" value="2"/>
</dbReference>
<evidence type="ECO:0000313" key="14">
    <source>
        <dbReference type="Proteomes" id="UP000001107"/>
    </source>
</evidence>
<evidence type="ECO:0000256" key="4">
    <source>
        <dbReference type="ARBA" id="ARBA00022989"/>
    </source>
</evidence>
<feature type="coiled-coil region" evidence="9">
    <location>
        <begin position="417"/>
        <end position="451"/>
    </location>
</feature>
<evidence type="ECO:0000256" key="6">
    <source>
        <dbReference type="ARBA" id="ARBA00023224"/>
    </source>
</evidence>
<feature type="domain" description="HAMP" evidence="12">
    <location>
        <begin position="316"/>
        <end position="368"/>
    </location>
</feature>
<dbReference type="PROSITE" id="PS50885">
    <property type="entry name" value="HAMP"/>
    <property type="match status" value="1"/>
</dbReference>
<evidence type="ECO:0000256" key="3">
    <source>
        <dbReference type="ARBA" id="ARBA00022692"/>
    </source>
</evidence>
<comment type="subcellular location">
    <subcellularLocation>
        <location evidence="1">Cell membrane</location>
        <topology evidence="1">Multi-pass membrane protein</topology>
    </subcellularLocation>
</comment>
<keyword evidence="3 10" id="KW-0812">Transmembrane</keyword>
<keyword evidence="9" id="KW-0175">Coiled coil</keyword>
<dbReference type="AlphaFoldDB" id="A6US26"/>
<dbReference type="Pfam" id="PF00015">
    <property type="entry name" value="MCPsignal"/>
    <property type="match status" value="1"/>
</dbReference>
<keyword evidence="2" id="KW-1003">Cell membrane</keyword>
<evidence type="ECO:0000256" key="7">
    <source>
        <dbReference type="ARBA" id="ARBA00029447"/>
    </source>
</evidence>
<feature type="transmembrane region" description="Helical" evidence="10">
    <location>
        <begin position="12"/>
        <end position="32"/>
    </location>
</feature>
<dbReference type="CDD" id="cd18773">
    <property type="entry name" value="PDC1_HK_sensor"/>
    <property type="match status" value="1"/>
</dbReference>
<sequence>MAFGTKKIGTKLLLFSIISVIIPIAILGLVSINTITVNMEDQSSNTLDSNIKTAELVIDSRITELKTIAEYASFSRDMRYNLNEKNVQNLEIYAETLKSASNADVVLFTDNNGKTIASSSGSNIFLDATVLKVSKSASKSGFEIIPNEEASKFSDSTISGVNKALTITVAYPVYDGSGTIGNVVFVDVINNDHFIVDLVKKTTGDESTIFLDKYRISTSVVSNGQRAVGTTASDGVYNEVVRQGNDYSGTAVVVGQNFLTRYESLKDSNGNTIGMLFVGTPEAPFVSLVNSARLNTIVIAIIGLLIAIGISLVSSKSITKPIKKLEEGTEKFGNGDYDHVIDVKSGDELEDLANSFNKMAENIKELYNTLDMDKVKLAGTLKEISNVMGKLSEGDFSVRADENKEQNGLQKTINHAIKNVSIMVNSLKSEIQRLNSELGEVNDGLKRAKETSEQVTDAANQVATAAADQSAKLQDIADELEKTAGAAEKVYEDAEKSVNSSIEVKENSDIGVKKVENAISTMQEITNVIENLGKAIQELGDESKKINEVTTLIKDVAEQTGLLALNASIEAARAGEAGKGFAVVASEIKSLAEEIKKSVNDINRTIKGINSKIDTTIDLGLSGKDEVDKGVIAIDEVNSAFLKIKESVELSSKMITQIKENAKDASNSTQSALKNVQDIASISEEFAATAEELTASSEEQNSVVEEIGNSAEKMMNISKNLSKDAEKFKIE</sequence>
<dbReference type="eggNOG" id="arCOG02320">
    <property type="taxonomic scope" value="Archaea"/>
</dbReference>
<dbReference type="SUPFAM" id="SSF58104">
    <property type="entry name" value="Methyl-accepting chemotaxis protein (MCP) signaling domain"/>
    <property type="match status" value="1"/>
</dbReference>
<dbReference type="GO" id="GO:0005886">
    <property type="term" value="C:plasma membrane"/>
    <property type="evidence" value="ECO:0007669"/>
    <property type="project" value="UniProtKB-SubCell"/>
</dbReference>
<proteinExistence type="inferred from homology"/>
<dbReference type="GeneID" id="5325145"/>
<dbReference type="Gene3D" id="3.30.450.20">
    <property type="entry name" value="PAS domain"/>
    <property type="match status" value="1"/>
</dbReference>
<dbReference type="Proteomes" id="UP000001107">
    <property type="component" value="Chromosome"/>
</dbReference>
<dbReference type="CDD" id="cd06225">
    <property type="entry name" value="HAMP"/>
    <property type="match status" value="1"/>
</dbReference>
<dbReference type="Gene3D" id="6.10.340.10">
    <property type="match status" value="1"/>
</dbReference>
<gene>
    <name evidence="13" type="ordered locus">Mevan_1402</name>
</gene>
<dbReference type="PROSITE" id="PS50111">
    <property type="entry name" value="CHEMOTAXIS_TRANSDUC_2"/>
    <property type="match status" value="1"/>
</dbReference>
<evidence type="ECO:0000256" key="10">
    <source>
        <dbReference type="SAM" id="Phobius"/>
    </source>
</evidence>
<dbReference type="SUPFAM" id="SSF103190">
    <property type="entry name" value="Sensory domain-like"/>
    <property type="match status" value="1"/>
</dbReference>
<evidence type="ECO:0000256" key="9">
    <source>
        <dbReference type="SAM" id="Coils"/>
    </source>
</evidence>
<dbReference type="STRING" id="406327.Mevan_1402"/>
<evidence type="ECO:0000259" key="11">
    <source>
        <dbReference type="PROSITE" id="PS50111"/>
    </source>
</evidence>
<dbReference type="Pfam" id="PF17202">
    <property type="entry name" value="sCache_3_3"/>
    <property type="match status" value="1"/>
</dbReference>
<dbReference type="EMBL" id="CP000742">
    <property type="protein sequence ID" value="ABR55298.1"/>
    <property type="molecule type" value="Genomic_DNA"/>
</dbReference>
<keyword evidence="4 10" id="KW-1133">Transmembrane helix</keyword>
<name>A6US26_METVS</name>
<keyword evidence="14" id="KW-1185">Reference proteome</keyword>
<keyword evidence="5 10" id="KW-0472">Membrane</keyword>
<dbReference type="KEGG" id="mvn:Mevan_1402"/>
<dbReference type="InterPro" id="IPR033463">
    <property type="entry name" value="sCache_3"/>
</dbReference>
<feature type="domain" description="Methyl-accepting transducer" evidence="11">
    <location>
        <begin position="444"/>
        <end position="680"/>
    </location>
</feature>